<evidence type="ECO:0000256" key="1">
    <source>
        <dbReference type="SAM" id="MobiDB-lite"/>
    </source>
</evidence>
<organism evidence="2 3">
    <name type="scientific">Saitoella complicata (strain BCRC 22490 / CBS 7301 / JCM 7358 / NBRC 10748 / NRRL Y-17804)</name>
    <dbReference type="NCBI Taxonomy" id="698492"/>
    <lineage>
        <taxon>Eukaryota</taxon>
        <taxon>Fungi</taxon>
        <taxon>Dikarya</taxon>
        <taxon>Ascomycota</taxon>
        <taxon>Taphrinomycotina</taxon>
        <taxon>Taphrinomycotina incertae sedis</taxon>
        <taxon>Saitoella</taxon>
    </lineage>
</organism>
<comment type="caution">
    <text evidence="2">The sequence shown here is derived from an EMBL/GenBank/DDBJ whole genome shotgun (WGS) entry which is preliminary data.</text>
</comment>
<gene>
    <name evidence="2" type="ORF">G7K_4580-t1</name>
</gene>
<reference evidence="2 3" key="3">
    <citation type="journal article" date="2015" name="Genome Announc.">
        <title>Draft Genome Sequence of the Archiascomycetous Yeast Saitoella complicata.</title>
        <authorList>
            <person name="Yamauchi K."/>
            <person name="Kondo S."/>
            <person name="Hamamoto M."/>
            <person name="Takahashi Y."/>
            <person name="Ogura Y."/>
            <person name="Hayashi T."/>
            <person name="Nishida H."/>
        </authorList>
    </citation>
    <scope>NUCLEOTIDE SEQUENCE [LARGE SCALE GENOMIC DNA]</scope>
    <source>
        <strain evidence="2 3">NRRL Y-17804</strain>
    </source>
</reference>
<keyword evidence="3" id="KW-1185">Reference proteome</keyword>
<evidence type="ECO:0000313" key="2">
    <source>
        <dbReference type="EMBL" id="GAO50456.1"/>
    </source>
</evidence>
<protein>
    <submittedName>
        <fullName evidence="2">Uncharacterized protein</fullName>
    </submittedName>
</protein>
<dbReference type="EMBL" id="BACD03000033">
    <property type="protein sequence ID" value="GAO50456.1"/>
    <property type="molecule type" value="Genomic_DNA"/>
</dbReference>
<dbReference type="Proteomes" id="UP000033140">
    <property type="component" value="Unassembled WGS sequence"/>
</dbReference>
<evidence type="ECO:0000313" key="3">
    <source>
        <dbReference type="Proteomes" id="UP000033140"/>
    </source>
</evidence>
<accession>A0A0E9NLA8</accession>
<feature type="region of interest" description="Disordered" evidence="1">
    <location>
        <begin position="45"/>
        <end position="79"/>
    </location>
</feature>
<reference evidence="2 3" key="2">
    <citation type="journal article" date="2014" name="J. Gen. Appl. Microbiol.">
        <title>The early diverging ascomycetous budding yeast Saitoella complicata has three histone deacetylases belonging to the Clr6, Hos2, and Rpd3 lineages.</title>
        <authorList>
            <person name="Nishida H."/>
            <person name="Matsumoto T."/>
            <person name="Kondo S."/>
            <person name="Hamamoto M."/>
            <person name="Yoshikawa H."/>
        </authorList>
    </citation>
    <scope>NUCLEOTIDE SEQUENCE [LARGE SCALE GENOMIC DNA]</scope>
    <source>
        <strain evidence="2 3">NRRL Y-17804</strain>
    </source>
</reference>
<sequence>MSIRGDILYGTRIIVLLGVTETNRNIPPSAANFFVQSSKSMKQTPLHRQCRSCSYNPVQRRSDRGMSNNGTDDRQRPQE</sequence>
<feature type="compositionally biased region" description="Polar residues" evidence="1">
    <location>
        <begin position="51"/>
        <end position="70"/>
    </location>
</feature>
<proteinExistence type="predicted"/>
<dbReference type="AlphaFoldDB" id="A0A0E9NLA8"/>
<reference evidence="2 3" key="1">
    <citation type="journal article" date="2011" name="J. Gen. Appl. Microbiol.">
        <title>Draft genome sequencing of the enigmatic yeast Saitoella complicata.</title>
        <authorList>
            <person name="Nishida H."/>
            <person name="Hamamoto M."/>
            <person name="Sugiyama J."/>
        </authorList>
    </citation>
    <scope>NUCLEOTIDE SEQUENCE [LARGE SCALE GENOMIC DNA]</scope>
    <source>
        <strain evidence="2 3">NRRL Y-17804</strain>
    </source>
</reference>
<name>A0A0E9NLA8_SAICN</name>